<organism evidence="2 3">
    <name type="scientific">Pseudoalteromonas byunsanensis</name>
    <dbReference type="NCBI Taxonomy" id="327939"/>
    <lineage>
        <taxon>Bacteria</taxon>
        <taxon>Pseudomonadati</taxon>
        <taxon>Pseudomonadota</taxon>
        <taxon>Gammaproteobacteria</taxon>
        <taxon>Alteromonadales</taxon>
        <taxon>Pseudoalteromonadaceae</taxon>
        <taxon>Pseudoalteromonas</taxon>
    </lineage>
</organism>
<comment type="caution">
    <text evidence="2">The sequence shown here is derived from an EMBL/GenBank/DDBJ whole genome shotgun (WGS) entry which is preliminary data.</text>
</comment>
<dbReference type="STRING" id="327939.BIW53_14400"/>
<proteinExistence type="predicted"/>
<keyword evidence="3" id="KW-1185">Reference proteome</keyword>
<dbReference type="PANTHER" id="PTHR36440">
    <property type="entry name" value="PUTATIVE (AFU_ORTHOLOGUE AFUA_8G07350)-RELATED"/>
    <property type="match status" value="1"/>
</dbReference>
<dbReference type="SUPFAM" id="SSF51182">
    <property type="entry name" value="RmlC-like cupins"/>
    <property type="match status" value="1"/>
</dbReference>
<evidence type="ECO:0000313" key="3">
    <source>
        <dbReference type="Proteomes" id="UP000180253"/>
    </source>
</evidence>
<dbReference type="InterPro" id="IPR014710">
    <property type="entry name" value="RmlC-like_jellyroll"/>
</dbReference>
<protein>
    <submittedName>
        <fullName evidence="2">Cupin</fullName>
    </submittedName>
</protein>
<dbReference type="PANTHER" id="PTHR36440:SF1">
    <property type="entry name" value="PUTATIVE (AFU_ORTHOLOGUE AFUA_8G07350)-RELATED"/>
    <property type="match status" value="1"/>
</dbReference>
<feature type="domain" description="Cupin type-2" evidence="1">
    <location>
        <begin position="42"/>
        <end position="103"/>
    </location>
</feature>
<name>A0A1S1N6J0_9GAMM</name>
<sequence length="145" mass="16308">MRYKHVVSANAQEYTLDGGEVTRILASGEDTDHRVSIFDSLLPKGNEAPWHYHEIDDEIFYIISGEIEFAVDTEEFVAKSGDLVIAGPNVPRRFKALQESKVLVINAPSGPSEGFIRDISKFSQSNPPTESDRQAFIDKYRIHIL</sequence>
<dbReference type="AlphaFoldDB" id="A0A1S1N6J0"/>
<evidence type="ECO:0000259" key="1">
    <source>
        <dbReference type="Pfam" id="PF07883"/>
    </source>
</evidence>
<accession>A0A1S1N6J0</accession>
<dbReference type="InterPro" id="IPR011051">
    <property type="entry name" value="RmlC_Cupin_sf"/>
</dbReference>
<evidence type="ECO:0000313" key="2">
    <source>
        <dbReference type="EMBL" id="OHU94272.1"/>
    </source>
</evidence>
<dbReference type="EMBL" id="MNAN01000034">
    <property type="protein sequence ID" value="OHU94272.1"/>
    <property type="molecule type" value="Genomic_DNA"/>
</dbReference>
<dbReference type="InterPro" id="IPR013096">
    <property type="entry name" value="Cupin_2"/>
</dbReference>
<dbReference type="Gene3D" id="2.60.120.10">
    <property type="entry name" value="Jelly Rolls"/>
    <property type="match status" value="1"/>
</dbReference>
<dbReference type="RefSeq" id="WP_070992712.1">
    <property type="nucleotide sequence ID" value="NZ_CBCSHD010000009.1"/>
</dbReference>
<dbReference type="OrthoDB" id="9090296at2"/>
<dbReference type="Proteomes" id="UP000180253">
    <property type="component" value="Unassembled WGS sequence"/>
</dbReference>
<reference evidence="2 3" key="1">
    <citation type="submission" date="2016-10" db="EMBL/GenBank/DDBJ databases">
        <title>Pseudoalteromonas amylolytica sp. nov., isolated from the surface seawater.</title>
        <authorList>
            <person name="Wu Y.-H."/>
            <person name="Cheng H."/>
            <person name="Jin X.-B."/>
            <person name="Wang C.-S."/>
            <person name="Xu X.-W."/>
        </authorList>
    </citation>
    <scope>NUCLEOTIDE SEQUENCE [LARGE SCALE GENOMIC DNA]</scope>
    <source>
        <strain evidence="2 3">JCM 12483</strain>
    </source>
</reference>
<dbReference type="InterPro" id="IPR053146">
    <property type="entry name" value="QDO-like"/>
</dbReference>
<gene>
    <name evidence="2" type="ORF">BIW53_14400</name>
</gene>
<dbReference type="Pfam" id="PF07883">
    <property type="entry name" value="Cupin_2"/>
    <property type="match status" value="1"/>
</dbReference>